<reference evidence="1 2" key="2">
    <citation type="submission" date="2009-03" db="EMBL/GenBank/DDBJ databases">
        <title>Draft genome sequence of Roseburia inulinivorans (DSM 16841).</title>
        <authorList>
            <person name="Sudarsanam P."/>
            <person name="Ley R."/>
            <person name="Guruge J."/>
            <person name="Turnbaugh P.J."/>
            <person name="Mahowald M."/>
            <person name="Liep D."/>
            <person name="Gordon J."/>
        </authorList>
    </citation>
    <scope>NUCLEOTIDE SEQUENCE [LARGE SCALE GENOMIC DNA]</scope>
    <source>
        <strain evidence="1 2">DSM 16841</strain>
    </source>
</reference>
<dbReference type="AlphaFoldDB" id="C0FVY8"/>
<gene>
    <name evidence="1" type="ORF">ROSEINA2194_02912</name>
</gene>
<dbReference type="Proteomes" id="UP000003561">
    <property type="component" value="Unassembled WGS sequence"/>
</dbReference>
<proteinExistence type="predicted"/>
<accession>C0FVY8</accession>
<comment type="caution">
    <text evidence="1">The sequence shown here is derived from an EMBL/GenBank/DDBJ whole genome shotgun (WGS) entry which is preliminary data.</text>
</comment>
<evidence type="ECO:0000313" key="1">
    <source>
        <dbReference type="EMBL" id="EEG93249.1"/>
    </source>
</evidence>
<name>C0FVY8_9FIRM</name>
<protein>
    <submittedName>
        <fullName evidence="1">Uncharacterized protein</fullName>
    </submittedName>
</protein>
<dbReference type="EMBL" id="ACFY01000112">
    <property type="protein sequence ID" value="EEG93249.1"/>
    <property type="molecule type" value="Genomic_DNA"/>
</dbReference>
<organism evidence="1 2">
    <name type="scientific">Roseburia inulinivorans DSM 16841</name>
    <dbReference type="NCBI Taxonomy" id="622312"/>
    <lineage>
        <taxon>Bacteria</taxon>
        <taxon>Bacillati</taxon>
        <taxon>Bacillota</taxon>
        <taxon>Clostridia</taxon>
        <taxon>Lachnospirales</taxon>
        <taxon>Lachnospiraceae</taxon>
        <taxon>Roseburia</taxon>
    </lineage>
</organism>
<reference evidence="1 2" key="1">
    <citation type="submission" date="2009-02" db="EMBL/GenBank/DDBJ databases">
        <authorList>
            <person name="Fulton L."/>
            <person name="Clifton S."/>
            <person name="Fulton B."/>
            <person name="Xu J."/>
            <person name="Minx P."/>
            <person name="Pepin K.H."/>
            <person name="Johnson M."/>
            <person name="Bhonagiri V."/>
            <person name="Nash W.E."/>
            <person name="Mardis E.R."/>
            <person name="Wilson R.K."/>
        </authorList>
    </citation>
    <scope>NUCLEOTIDE SEQUENCE [LARGE SCALE GENOMIC DNA]</scope>
    <source>
        <strain evidence="1 2">DSM 16841</strain>
    </source>
</reference>
<evidence type="ECO:0000313" key="2">
    <source>
        <dbReference type="Proteomes" id="UP000003561"/>
    </source>
</evidence>
<sequence length="48" mass="5542">MVEKVGNLLMFPAFHNVEQSDQKSGFQKDMYSLFLQIDTILHTAKGKR</sequence>